<dbReference type="PANTHER" id="PTHR43585">
    <property type="entry name" value="FUMIPYRROLE BIOSYNTHESIS PROTEIN C"/>
    <property type="match status" value="1"/>
</dbReference>
<dbReference type="InterPro" id="IPR011761">
    <property type="entry name" value="ATP-grasp"/>
</dbReference>
<dbReference type="GO" id="GO:0046872">
    <property type="term" value="F:metal ion binding"/>
    <property type="evidence" value="ECO:0007669"/>
    <property type="project" value="InterPro"/>
</dbReference>
<dbReference type="Gene3D" id="3.40.50.20">
    <property type="match status" value="1"/>
</dbReference>
<sequence>METAPRRVMLLTTPTSYRTAAFLHAAQRLGIETLVIEDTPSPLRELLPLRFTADFRDTAGATEQIAEIARQYGVRAVIPVDDSGTVLAALIAQRLGLPSNDPDAALAARDKWIMRQRLAAAGVPAPRAQAFPALADTASLARSMSYPCVVKPTRLSGSRGVIRADDPLSFVRAVDRIRSILASDGIDLRTAQLLAEPFVPGFEVAVEGLLTDGEFQLLALFDKPDPLDGPFFEETIYVTPSRLPPTVQDEIVAVTAKAARALGLRTGPVHAELRVNEAGPWVIELAGRSIGGLCSRILEFGTGLSLEELILAHAVGEQLAGLERRPDAVGVMMIPIPRAGILKDVEGIEEASSVPGITGIEITVKRNHRIVPLPEGASYLGFIFARGNDPTEVETALRLAHARLRIRLAPELPVLGVFTT</sequence>
<evidence type="ECO:0000256" key="4">
    <source>
        <dbReference type="PROSITE-ProRule" id="PRU00409"/>
    </source>
</evidence>
<reference evidence="6 7" key="1">
    <citation type="journal article" date="2009" name="PLoS ONE">
        <title>Complete genome sequence of the aerobic CO-oxidizing thermophile Thermomicrobium roseum.</title>
        <authorList>
            <person name="Wu D."/>
            <person name="Raymond J."/>
            <person name="Wu M."/>
            <person name="Chatterji S."/>
            <person name="Ren Q."/>
            <person name="Graham J.E."/>
            <person name="Bryant D.A."/>
            <person name="Robb F."/>
            <person name="Colman A."/>
            <person name="Tallon L.J."/>
            <person name="Badger J.H."/>
            <person name="Madupu R."/>
            <person name="Ward N.L."/>
            <person name="Eisen J.A."/>
        </authorList>
    </citation>
    <scope>NUCLEOTIDE SEQUENCE [LARGE SCALE GENOMIC DNA]</scope>
    <source>
        <strain evidence="7">ATCC 27502 / DSM 5159 / P-2</strain>
    </source>
</reference>
<dbReference type="SUPFAM" id="SSF56059">
    <property type="entry name" value="Glutathione synthetase ATP-binding domain-like"/>
    <property type="match status" value="1"/>
</dbReference>
<keyword evidence="3 4" id="KW-0067">ATP-binding</keyword>
<dbReference type="Pfam" id="PF13535">
    <property type="entry name" value="ATP-grasp_4"/>
    <property type="match status" value="1"/>
</dbReference>
<dbReference type="Pfam" id="PF18130">
    <property type="entry name" value="ATPgrasp_N"/>
    <property type="match status" value="1"/>
</dbReference>
<dbReference type="Gene3D" id="3.30.470.20">
    <property type="entry name" value="ATP-grasp fold, B domain"/>
    <property type="match status" value="1"/>
</dbReference>
<dbReference type="AlphaFoldDB" id="B9KZR9"/>
<dbReference type="Proteomes" id="UP000000447">
    <property type="component" value="Chromosome"/>
</dbReference>
<keyword evidence="7" id="KW-1185">Reference proteome</keyword>
<dbReference type="STRING" id="309801.trd_0913"/>
<gene>
    <name evidence="6" type="ordered locus">trd_0913</name>
</gene>
<feature type="domain" description="ATP-grasp" evidence="5">
    <location>
        <begin position="115"/>
        <end position="315"/>
    </location>
</feature>
<dbReference type="HOGENOM" id="CLU_029016_6_2_0"/>
<evidence type="ECO:0000313" key="6">
    <source>
        <dbReference type="EMBL" id="ACM06166.1"/>
    </source>
</evidence>
<dbReference type="eggNOG" id="COG0151">
    <property type="taxonomic scope" value="Bacteria"/>
</dbReference>
<dbReference type="Pfam" id="PF18603">
    <property type="entry name" value="LAL_C2"/>
    <property type="match status" value="1"/>
</dbReference>
<evidence type="ECO:0000256" key="3">
    <source>
        <dbReference type="ARBA" id="ARBA00022840"/>
    </source>
</evidence>
<keyword evidence="2 4" id="KW-0547">Nucleotide-binding</keyword>
<proteinExistence type="predicted"/>
<dbReference type="RefSeq" id="WP_012642290.1">
    <property type="nucleotide sequence ID" value="NC_011959.1"/>
</dbReference>
<dbReference type="InterPro" id="IPR040570">
    <property type="entry name" value="LAL_C2"/>
</dbReference>
<dbReference type="OrthoDB" id="9803907at2"/>
<dbReference type="InterPro" id="IPR052032">
    <property type="entry name" value="ATP-dep_AA_Ligase"/>
</dbReference>
<dbReference type="PROSITE" id="PS50975">
    <property type="entry name" value="ATP_GRASP"/>
    <property type="match status" value="1"/>
</dbReference>
<evidence type="ECO:0000259" key="5">
    <source>
        <dbReference type="PROSITE" id="PS50975"/>
    </source>
</evidence>
<keyword evidence="1" id="KW-0436">Ligase</keyword>
<dbReference type="InterPro" id="IPR041472">
    <property type="entry name" value="BL00235/CARNS1_N"/>
</dbReference>
<accession>B9KZR9</accession>
<evidence type="ECO:0000313" key="7">
    <source>
        <dbReference type="Proteomes" id="UP000000447"/>
    </source>
</evidence>
<dbReference type="KEGG" id="tro:trd_0913"/>
<name>B9KZR9_THERP</name>
<dbReference type="GO" id="GO:0005524">
    <property type="term" value="F:ATP binding"/>
    <property type="evidence" value="ECO:0007669"/>
    <property type="project" value="UniProtKB-UniRule"/>
</dbReference>
<dbReference type="EMBL" id="CP001275">
    <property type="protein sequence ID" value="ACM06166.1"/>
    <property type="molecule type" value="Genomic_DNA"/>
</dbReference>
<protein>
    <recommendedName>
        <fullName evidence="5">ATP-grasp domain-containing protein</fullName>
    </recommendedName>
</protein>
<dbReference type="PANTHER" id="PTHR43585:SF2">
    <property type="entry name" value="ATP-GRASP ENZYME FSQD"/>
    <property type="match status" value="1"/>
</dbReference>
<evidence type="ECO:0000256" key="1">
    <source>
        <dbReference type="ARBA" id="ARBA00022598"/>
    </source>
</evidence>
<dbReference type="SMART" id="SM01209">
    <property type="entry name" value="GARS_A"/>
    <property type="match status" value="1"/>
</dbReference>
<evidence type="ECO:0000256" key="2">
    <source>
        <dbReference type="ARBA" id="ARBA00022741"/>
    </source>
</evidence>
<dbReference type="GO" id="GO:0016874">
    <property type="term" value="F:ligase activity"/>
    <property type="evidence" value="ECO:0007669"/>
    <property type="project" value="UniProtKB-KW"/>
</dbReference>
<organism evidence="6 7">
    <name type="scientific">Thermomicrobium roseum (strain ATCC 27502 / DSM 5159 / P-2)</name>
    <dbReference type="NCBI Taxonomy" id="309801"/>
    <lineage>
        <taxon>Bacteria</taxon>
        <taxon>Pseudomonadati</taxon>
        <taxon>Thermomicrobiota</taxon>
        <taxon>Thermomicrobia</taxon>
        <taxon>Thermomicrobiales</taxon>
        <taxon>Thermomicrobiaceae</taxon>
        <taxon>Thermomicrobium</taxon>
    </lineage>
</organism>